<dbReference type="Proteomes" id="UP000238093">
    <property type="component" value="Chromosome I"/>
</dbReference>
<protein>
    <recommendedName>
        <fullName evidence="1">DUF4007 domain-containing protein</fullName>
    </recommendedName>
</protein>
<reference evidence="2 3" key="1">
    <citation type="submission" date="2017-11" db="EMBL/GenBank/DDBJ databases">
        <authorList>
            <person name="Han C.G."/>
        </authorList>
    </citation>
    <scope>NUCLEOTIDE SEQUENCE [LARGE SCALE GENOMIC DNA]</scope>
    <source>
        <strain evidence="2">CFBP6411</strain>
    </source>
</reference>
<sequence length="249" mass="28100">MVAAIRHWSTACDVLAENNGIPYITDFGSEIYSSNGLDPYSEHPSTLWLTHWKLAGGWAMATQRTHRSATWFWVFNYIHEQTFTQQGLLSALSDYANSKNVKISAATLKRDIEVFLRCYVSRSEANSMDDFADSMLGELGLIGAQHREEYSLRRGPKTTLNDGAFLYALVEFWQKFAPTQSTLSFETIAYEIGSPGRVFKLDEDSIAAKLLALDEITGDRYQWSDSSGLRQVICRIPLSLSEVLRLAYV</sequence>
<dbReference type="Pfam" id="PF13182">
    <property type="entry name" value="DUF4007"/>
    <property type="match status" value="1"/>
</dbReference>
<evidence type="ECO:0000313" key="3">
    <source>
        <dbReference type="Proteomes" id="UP000238093"/>
    </source>
</evidence>
<gene>
    <name evidence="2" type="ORF">CFBP6411_01826</name>
</gene>
<dbReference type="InterPro" id="IPR025248">
    <property type="entry name" value="DUF4007"/>
</dbReference>
<accession>A0A2K4WBB9</accession>
<evidence type="ECO:0000259" key="1">
    <source>
        <dbReference type="Pfam" id="PF13182"/>
    </source>
</evidence>
<name>A0A2K4WBB9_9PSED</name>
<feature type="domain" description="DUF4007" evidence="1">
    <location>
        <begin position="1"/>
        <end position="235"/>
    </location>
</feature>
<proteinExistence type="predicted"/>
<dbReference type="EMBL" id="LT963408">
    <property type="protein sequence ID" value="SOS33186.1"/>
    <property type="molecule type" value="Genomic_DNA"/>
</dbReference>
<dbReference type="AlphaFoldDB" id="A0A2K4WBB9"/>
<organism evidence="2 3">
    <name type="scientific">Pseudomonas syringae group genomosp. 3</name>
    <dbReference type="NCBI Taxonomy" id="251701"/>
    <lineage>
        <taxon>Bacteria</taxon>
        <taxon>Pseudomonadati</taxon>
        <taxon>Pseudomonadota</taxon>
        <taxon>Gammaproteobacteria</taxon>
        <taxon>Pseudomonadales</taxon>
        <taxon>Pseudomonadaceae</taxon>
        <taxon>Pseudomonas</taxon>
    </lineage>
</organism>
<evidence type="ECO:0000313" key="2">
    <source>
        <dbReference type="EMBL" id="SOS33186.1"/>
    </source>
</evidence>